<dbReference type="InterPro" id="IPR010930">
    <property type="entry name" value="Flg_bb/hook_C_dom"/>
</dbReference>
<evidence type="ECO:0000259" key="7">
    <source>
        <dbReference type="Pfam" id="PF06429"/>
    </source>
</evidence>
<keyword evidence="11" id="KW-1185">Reference proteome</keyword>
<name>A0ABQ1GKJ6_9SPHN</name>
<dbReference type="InterPro" id="IPR053967">
    <property type="entry name" value="LlgE_F_G-like_D1"/>
</dbReference>
<evidence type="ECO:0000313" key="11">
    <source>
        <dbReference type="Proteomes" id="UP000618591"/>
    </source>
</evidence>
<dbReference type="RefSeq" id="WP_188446221.1">
    <property type="nucleotide sequence ID" value="NZ_BMDW01000007.1"/>
</dbReference>
<feature type="domain" description="Flagellar hook protein FlgE/F/G-like D1" evidence="9">
    <location>
        <begin position="83"/>
        <end position="128"/>
    </location>
</feature>
<dbReference type="NCBIfam" id="TIGR03506">
    <property type="entry name" value="FlgEFG_subfam"/>
    <property type="match status" value="1"/>
</dbReference>
<dbReference type="SUPFAM" id="SSF117143">
    <property type="entry name" value="Flagellar hook protein flgE"/>
    <property type="match status" value="1"/>
</dbReference>
<dbReference type="PANTHER" id="PTHR30435">
    <property type="entry name" value="FLAGELLAR PROTEIN"/>
    <property type="match status" value="1"/>
</dbReference>
<evidence type="ECO:0000259" key="9">
    <source>
        <dbReference type="Pfam" id="PF22692"/>
    </source>
</evidence>
<proteinExistence type="inferred from homology"/>
<feature type="domain" description="Flagellar basal-body/hook protein C-terminal" evidence="7">
    <location>
        <begin position="369"/>
        <end position="412"/>
    </location>
</feature>
<dbReference type="InterPro" id="IPR037058">
    <property type="entry name" value="Falgellar_hook_FlgE_sf"/>
</dbReference>
<dbReference type="InterPro" id="IPR001444">
    <property type="entry name" value="Flag_bb_rod_N"/>
</dbReference>
<dbReference type="InterPro" id="IPR011491">
    <property type="entry name" value="FlgE_D2"/>
</dbReference>
<keyword evidence="10" id="KW-0966">Cell projection</keyword>
<dbReference type="Gene3D" id="2.60.98.20">
    <property type="entry name" value="Flagellar hook protein FlgE"/>
    <property type="match status" value="1"/>
</dbReference>
<reference evidence="11" key="1">
    <citation type="journal article" date="2019" name="Int. J. Syst. Evol. Microbiol.">
        <title>The Global Catalogue of Microorganisms (GCM) 10K type strain sequencing project: providing services to taxonomists for standard genome sequencing and annotation.</title>
        <authorList>
            <consortium name="The Broad Institute Genomics Platform"/>
            <consortium name="The Broad Institute Genome Sequencing Center for Infectious Disease"/>
            <person name="Wu L."/>
            <person name="Ma J."/>
        </authorList>
    </citation>
    <scope>NUCLEOTIDE SEQUENCE [LARGE SCALE GENOMIC DNA]</scope>
    <source>
        <strain evidence="11">CGMCC 1.10106</strain>
    </source>
</reference>
<keyword evidence="10" id="KW-0282">Flagellum</keyword>
<keyword evidence="10" id="KW-0969">Cilium</keyword>
<keyword evidence="4 5" id="KW-0975">Bacterial flagellum</keyword>
<dbReference type="Pfam" id="PF07559">
    <property type="entry name" value="FlgE_D2"/>
    <property type="match status" value="1"/>
</dbReference>
<evidence type="ECO:0000259" key="6">
    <source>
        <dbReference type="Pfam" id="PF00460"/>
    </source>
</evidence>
<dbReference type="Proteomes" id="UP000618591">
    <property type="component" value="Unassembled WGS sequence"/>
</dbReference>
<dbReference type="EMBL" id="BMDW01000007">
    <property type="protein sequence ID" value="GGA45508.1"/>
    <property type="molecule type" value="Genomic_DNA"/>
</dbReference>
<comment type="similarity">
    <text evidence="2 5">Belongs to the flagella basal body rod proteins family.</text>
</comment>
<dbReference type="Pfam" id="PF06429">
    <property type="entry name" value="Flg_bbr_C"/>
    <property type="match status" value="1"/>
</dbReference>
<dbReference type="Pfam" id="PF22692">
    <property type="entry name" value="LlgE_F_G_D1"/>
    <property type="match status" value="1"/>
</dbReference>
<evidence type="ECO:0000259" key="8">
    <source>
        <dbReference type="Pfam" id="PF07559"/>
    </source>
</evidence>
<protein>
    <recommendedName>
        <fullName evidence="3 5">Flagellar hook protein FlgE</fullName>
    </recommendedName>
</protein>
<dbReference type="InterPro" id="IPR037925">
    <property type="entry name" value="FlgE/F/G-like"/>
</dbReference>
<dbReference type="InterPro" id="IPR020013">
    <property type="entry name" value="Flagellar_FlgE/F/G"/>
</dbReference>
<evidence type="ECO:0000256" key="2">
    <source>
        <dbReference type="ARBA" id="ARBA00009677"/>
    </source>
</evidence>
<evidence type="ECO:0000256" key="3">
    <source>
        <dbReference type="ARBA" id="ARBA00019015"/>
    </source>
</evidence>
<sequence length="415" mass="41658">MSFYTSLSGLQAAQTELSTVSHNLANVSTNGFKKSRTDFADVIASSIATDPTKLVGSGTVVKGNRQQFGEGNLKTTGSSLDLAISGDGFFAVKTAGLNATTAYTRNGAFQVDPATKSIVDAQGSALQGYPVDTKGNATATGSDGLITLTLAATSGTPAATANVALKLNLYAAASTPTPAFDPANAASYNSSTATTIYDSSGKASTLTNYYVHTGTNAWTVHSYVGDTALSVGGSTAGTPVTFDATGNITAPTTPVTYDAFTPTTGGVAQTLAFSLAGSTQASSAFSVNARTADGSAVGELAGVTVNGQGIVAANYSNGDTVNLGKVALANFANPTGLRQTGNSYWSASGISGQAALGGANESGFGSLLSGTLEGSNVDITEELVDLIAAQRNFQANAKALDTASQISQTIFQIQG</sequence>
<comment type="subcellular location">
    <subcellularLocation>
        <location evidence="1 5">Bacterial flagellum basal body</location>
    </subcellularLocation>
</comment>
<feature type="domain" description="Flagellar basal body rod protein N-terminal" evidence="6">
    <location>
        <begin position="3"/>
        <end position="33"/>
    </location>
</feature>
<evidence type="ECO:0000256" key="5">
    <source>
        <dbReference type="RuleBase" id="RU362116"/>
    </source>
</evidence>
<evidence type="ECO:0000313" key="10">
    <source>
        <dbReference type="EMBL" id="GGA45508.1"/>
    </source>
</evidence>
<comment type="caution">
    <text evidence="10">The sequence shown here is derived from an EMBL/GenBank/DDBJ whole genome shotgun (WGS) entry which is preliminary data.</text>
</comment>
<comment type="function">
    <text evidence="5">A flexible structure which links the flagellar filament to the drive apparatus in the basal body.</text>
</comment>
<dbReference type="PANTHER" id="PTHR30435:SF1">
    <property type="entry name" value="FLAGELLAR HOOK PROTEIN FLGE"/>
    <property type="match status" value="1"/>
</dbReference>
<accession>A0ABQ1GKJ6</accession>
<dbReference type="Pfam" id="PF00460">
    <property type="entry name" value="Flg_bb_rod"/>
    <property type="match status" value="1"/>
</dbReference>
<evidence type="ECO:0000256" key="4">
    <source>
        <dbReference type="ARBA" id="ARBA00023143"/>
    </source>
</evidence>
<feature type="domain" description="Flagellar hook protein FlgE D2" evidence="8">
    <location>
        <begin position="169"/>
        <end position="294"/>
    </location>
</feature>
<gene>
    <name evidence="10" type="primary">flgE</name>
    <name evidence="10" type="ORF">GCM10011395_14650</name>
</gene>
<evidence type="ECO:0000256" key="1">
    <source>
        <dbReference type="ARBA" id="ARBA00004117"/>
    </source>
</evidence>
<organism evidence="10 11">
    <name type="scientific">Sphingomonas psychrolutea</name>
    <dbReference type="NCBI Taxonomy" id="1259676"/>
    <lineage>
        <taxon>Bacteria</taxon>
        <taxon>Pseudomonadati</taxon>
        <taxon>Pseudomonadota</taxon>
        <taxon>Alphaproteobacteria</taxon>
        <taxon>Sphingomonadales</taxon>
        <taxon>Sphingomonadaceae</taxon>
        <taxon>Sphingomonas</taxon>
    </lineage>
</organism>